<reference evidence="1 2" key="1">
    <citation type="journal article" date="2024" name="G3 (Bethesda)">
        <title>Genome assembly of Hibiscus sabdariffa L. provides insights into metabolisms of medicinal natural products.</title>
        <authorList>
            <person name="Kim T."/>
        </authorList>
    </citation>
    <scope>NUCLEOTIDE SEQUENCE [LARGE SCALE GENOMIC DNA]</scope>
    <source>
        <strain evidence="1">TK-2024</strain>
        <tissue evidence="1">Old leaves</tissue>
    </source>
</reference>
<comment type="caution">
    <text evidence="1">The sequence shown here is derived from an EMBL/GenBank/DDBJ whole genome shotgun (WGS) entry which is preliminary data.</text>
</comment>
<gene>
    <name evidence="1" type="ORF">V6N12_016673</name>
</gene>
<keyword evidence="2" id="KW-1185">Reference proteome</keyword>
<organism evidence="1 2">
    <name type="scientific">Hibiscus sabdariffa</name>
    <name type="common">roselle</name>
    <dbReference type="NCBI Taxonomy" id="183260"/>
    <lineage>
        <taxon>Eukaryota</taxon>
        <taxon>Viridiplantae</taxon>
        <taxon>Streptophyta</taxon>
        <taxon>Embryophyta</taxon>
        <taxon>Tracheophyta</taxon>
        <taxon>Spermatophyta</taxon>
        <taxon>Magnoliopsida</taxon>
        <taxon>eudicotyledons</taxon>
        <taxon>Gunneridae</taxon>
        <taxon>Pentapetalae</taxon>
        <taxon>rosids</taxon>
        <taxon>malvids</taxon>
        <taxon>Malvales</taxon>
        <taxon>Malvaceae</taxon>
        <taxon>Malvoideae</taxon>
        <taxon>Hibiscus</taxon>
    </lineage>
</organism>
<proteinExistence type="predicted"/>
<name>A0ABR2CEA0_9ROSI</name>
<protein>
    <submittedName>
        <fullName evidence="1">Uncharacterized protein</fullName>
    </submittedName>
</protein>
<evidence type="ECO:0000313" key="2">
    <source>
        <dbReference type="Proteomes" id="UP001472677"/>
    </source>
</evidence>
<sequence>MEEQVNMVNVAVIWRGNKYMVEMDSGANLKELGDELQLRRILCASLFLNCRAFDEHSCLSLQDASILMKVGGNMSTLLENARASSVAAAYRRLVNTSANVEAFETNDETDPDDSMSVMHYGDENLDNPSQIRALGKHAYELDPDDLSDNQNKFEPDSDDLLHAMSSSEELDPDDSGASSGSGNVVEPVVMPIPDIKVQTSDVIDEPDSDDGEVQLKPWKIKLISTKVNRNDAKANEIAKAEPHSDDKLLLPLGISDMKIDEPNLDDQELPRIQDSVTGICSRLQKAIEMLLTEVNPTVATVFLQTLFKIIRCVLLLDCPQILTFPLNTVKHPGLPLSNSNRCRSSCLFRLACFS</sequence>
<dbReference type="EMBL" id="JBBPBM010000055">
    <property type="protein sequence ID" value="KAK8517834.1"/>
    <property type="molecule type" value="Genomic_DNA"/>
</dbReference>
<dbReference type="Proteomes" id="UP001472677">
    <property type="component" value="Unassembled WGS sequence"/>
</dbReference>
<accession>A0ABR2CEA0</accession>
<dbReference type="PANTHER" id="PTHR47796:SF1">
    <property type="entry name" value="OS08G0500800 PROTEIN"/>
    <property type="match status" value="1"/>
</dbReference>
<dbReference type="PANTHER" id="PTHR47796">
    <property type="entry name" value="ZINC METALLOPROTEINASE-LIKE PROTEIN"/>
    <property type="match status" value="1"/>
</dbReference>
<evidence type="ECO:0000313" key="1">
    <source>
        <dbReference type="EMBL" id="KAK8517834.1"/>
    </source>
</evidence>